<proteinExistence type="predicted"/>
<dbReference type="AlphaFoldDB" id="A0A8J3UUD8"/>
<dbReference type="RefSeq" id="WP_203981007.1">
    <property type="nucleotide sequence ID" value="NZ_BAAAKY010000049.1"/>
</dbReference>
<reference evidence="11" key="1">
    <citation type="submission" date="2021-01" db="EMBL/GenBank/DDBJ databases">
        <title>Whole genome shotgun sequence of Planotetraspora silvatica NBRC 100141.</title>
        <authorList>
            <person name="Komaki H."/>
            <person name="Tamura T."/>
        </authorList>
    </citation>
    <scope>NUCLEOTIDE SEQUENCE</scope>
    <source>
        <strain evidence="11">NBRC 100141</strain>
    </source>
</reference>
<accession>A0A8J3UUD8</accession>
<name>A0A8J3UUD8_9ACTN</name>
<evidence type="ECO:0000256" key="10">
    <source>
        <dbReference type="ARBA" id="ARBA00048540"/>
    </source>
</evidence>
<evidence type="ECO:0000256" key="2">
    <source>
        <dbReference type="ARBA" id="ARBA00011955"/>
    </source>
</evidence>
<keyword evidence="8" id="KW-0460">Magnesium</keyword>
<evidence type="ECO:0000256" key="3">
    <source>
        <dbReference type="ARBA" id="ARBA00016337"/>
    </source>
</evidence>
<dbReference type="GO" id="GO:0046872">
    <property type="term" value="F:metal ion binding"/>
    <property type="evidence" value="ECO:0007669"/>
    <property type="project" value="UniProtKB-KW"/>
</dbReference>
<dbReference type="Gene3D" id="3.10.520.10">
    <property type="entry name" value="ApbE-like domains"/>
    <property type="match status" value="2"/>
</dbReference>
<dbReference type="Pfam" id="PF02424">
    <property type="entry name" value="ApbE"/>
    <property type="match status" value="2"/>
</dbReference>
<evidence type="ECO:0000256" key="8">
    <source>
        <dbReference type="ARBA" id="ARBA00022842"/>
    </source>
</evidence>
<dbReference type="SUPFAM" id="SSF143631">
    <property type="entry name" value="ApbE-like"/>
    <property type="match status" value="1"/>
</dbReference>
<dbReference type="InterPro" id="IPR003374">
    <property type="entry name" value="ApbE-like_sf"/>
</dbReference>
<dbReference type="PANTHER" id="PTHR30040">
    <property type="entry name" value="THIAMINE BIOSYNTHESIS LIPOPROTEIN APBE"/>
    <property type="match status" value="1"/>
</dbReference>
<evidence type="ECO:0000256" key="6">
    <source>
        <dbReference type="ARBA" id="ARBA00022723"/>
    </source>
</evidence>
<keyword evidence="6" id="KW-0479">Metal-binding</keyword>
<comment type="catalytic activity">
    <reaction evidence="10">
        <text>L-threonyl-[protein] + FAD = FMN-L-threonyl-[protein] + AMP + H(+)</text>
        <dbReference type="Rhea" id="RHEA:36847"/>
        <dbReference type="Rhea" id="RHEA-COMP:11060"/>
        <dbReference type="Rhea" id="RHEA-COMP:11061"/>
        <dbReference type="ChEBI" id="CHEBI:15378"/>
        <dbReference type="ChEBI" id="CHEBI:30013"/>
        <dbReference type="ChEBI" id="CHEBI:57692"/>
        <dbReference type="ChEBI" id="CHEBI:74257"/>
        <dbReference type="ChEBI" id="CHEBI:456215"/>
        <dbReference type="EC" id="2.7.1.180"/>
    </reaction>
</comment>
<dbReference type="Proteomes" id="UP000644610">
    <property type="component" value="Unassembled WGS sequence"/>
</dbReference>
<keyword evidence="12" id="KW-1185">Reference proteome</keyword>
<evidence type="ECO:0000256" key="5">
    <source>
        <dbReference type="ARBA" id="ARBA00022679"/>
    </source>
</evidence>
<dbReference type="GO" id="GO:0016740">
    <property type="term" value="F:transferase activity"/>
    <property type="evidence" value="ECO:0007669"/>
    <property type="project" value="UniProtKB-KW"/>
</dbReference>
<evidence type="ECO:0000313" key="12">
    <source>
        <dbReference type="Proteomes" id="UP000644610"/>
    </source>
</evidence>
<comment type="cofactor">
    <cofactor evidence="1">
        <name>Mg(2+)</name>
        <dbReference type="ChEBI" id="CHEBI:18420"/>
    </cofactor>
</comment>
<dbReference type="EC" id="2.7.1.180" evidence="2"/>
<keyword evidence="7" id="KW-0274">FAD</keyword>
<dbReference type="PANTHER" id="PTHR30040:SF2">
    <property type="entry name" value="FAD:PROTEIN FMN TRANSFERASE"/>
    <property type="match status" value="1"/>
</dbReference>
<keyword evidence="5 11" id="KW-0808">Transferase</keyword>
<gene>
    <name evidence="11" type="ORF">Psi02_79510</name>
</gene>
<evidence type="ECO:0000256" key="1">
    <source>
        <dbReference type="ARBA" id="ARBA00001946"/>
    </source>
</evidence>
<protein>
    <recommendedName>
        <fullName evidence="3">FAD:protein FMN transferase</fullName>
        <ecNumber evidence="2">2.7.1.180</ecNumber>
    </recommendedName>
    <alternativeName>
        <fullName evidence="9">Flavin transferase</fullName>
    </alternativeName>
</protein>
<evidence type="ECO:0000256" key="9">
    <source>
        <dbReference type="ARBA" id="ARBA00031306"/>
    </source>
</evidence>
<keyword evidence="4" id="KW-0285">Flavoprotein</keyword>
<dbReference type="InterPro" id="IPR024932">
    <property type="entry name" value="ApbE"/>
</dbReference>
<comment type="caution">
    <text evidence="11">The sequence shown here is derived from an EMBL/GenBank/DDBJ whole genome shotgun (WGS) entry which is preliminary data.</text>
</comment>
<organism evidence="11 12">
    <name type="scientific">Planotetraspora silvatica</name>
    <dbReference type="NCBI Taxonomy" id="234614"/>
    <lineage>
        <taxon>Bacteria</taxon>
        <taxon>Bacillati</taxon>
        <taxon>Actinomycetota</taxon>
        <taxon>Actinomycetes</taxon>
        <taxon>Streptosporangiales</taxon>
        <taxon>Streptosporangiaceae</taxon>
        <taxon>Planotetraspora</taxon>
    </lineage>
</organism>
<evidence type="ECO:0000256" key="7">
    <source>
        <dbReference type="ARBA" id="ARBA00022827"/>
    </source>
</evidence>
<evidence type="ECO:0000256" key="4">
    <source>
        <dbReference type="ARBA" id="ARBA00022630"/>
    </source>
</evidence>
<evidence type="ECO:0000313" key="11">
    <source>
        <dbReference type="EMBL" id="GII51527.1"/>
    </source>
</evidence>
<sequence>MGTVFSFDVRDGDFEHAVAEAVDWLHHVDETFSTYRPESVVSRLDRGEIALAGCPPEVAEVLRLCDEVSRASHGYFTSHPDGRLDPSAVVKGWAIERASRILTRAGAANHCVNGGGDVQLTGSAAPGSPWRVGIAHPLRPGELAAVVTGHDLAVATSGTAERGAHIVDPHAHRPATALASITLVGKSLTLTDAYATAAFAMGHAARDWVGDLEGFEAFAVTASGATWHTDGFPQFAILAD</sequence>
<dbReference type="EMBL" id="BOOQ01000076">
    <property type="protein sequence ID" value="GII51527.1"/>
    <property type="molecule type" value="Genomic_DNA"/>
</dbReference>